<dbReference type="GO" id="GO:1990072">
    <property type="term" value="C:TRAPPIII protein complex"/>
    <property type="evidence" value="ECO:0007669"/>
    <property type="project" value="TreeGrafter"/>
</dbReference>
<dbReference type="GO" id="GO:1990071">
    <property type="term" value="C:TRAPPII protein complex"/>
    <property type="evidence" value="ECO:0007669"/>
    <property type="project" value="TreeGrafter"/>
</dbReference>
<dbReference type="CDD" id="cd14943">
    <property type="entry name" value="TRAPPC5_Trs31"/>
    <property type="match status" value="1"/>
</dbReference>
<evidence type="ECO:0000256" key="4">
    <source>
        <dbReference type="ARBA" id="ARBA00022448"/>
    </source>
</evidence>
<dbReference type="PIRSF" id="PIRSF017479">
    <property type="entry name" value="TRAPP_I_complex_Trs31"/>
    <property type="match status" value="1"/>
</dbReference>
<dbReference type="GO" id="GO:1990070">
    <property type="term" value="C:TRAPPI protein complex"/>
    <property type="evidence" value="ECO:0007669"/>
    <property type="project" value="TreeGrafter"/>
</dbReference>
<dbReference type="Proteomes" id="UP000887565">
    <property type="component" value="Unplaced"/>
</dbReference>
<dbReference type="OMA" id="KTEVTVW"/>
<keyword evidence="7" id="KW-0333">Golgi apparatus</keyword>
<dbReference type="InterPro" id="IPR007194">
    <property type="entry name" value="TRAPP_component"/>
</dbReference>
<dbReference type="InterPro" id="IPR016696">
    <property type="entry name" value="TRAPP-I_su5"/>
</dbReference>
<dbReference type="GO" id="GO:0006888">
    <property type="term" value="P:endoplasmic reticulum to Golgi vesicle-mediated transport"/>
    <property type="evidence" value="ECO:0007669"/>
    <property type="project" value="TreeGrafter"/>
</dbReference>
<comment type="similarity">
    <text evidence="3">Belongs to the TRAPP small subunits family. BET3 subfamily.</text>
</comment>
<organism evidence="8 9">
    <name type="scientific">Romanomermis culicivorax</name>
    <name type="common">Nematode worm</name>
    <dbReference type="NCBI Taxonomy" id="13658"/>
    <lineage>
        <taxon>Eukaryota</taxon>
        <taxon>Metazoa</taxon>
        <taxon>Ecdysozoa</taxon>
        <taxon>Nematoda</taxon>
        <taxon>Enoplea</taxon>
        <taxon>Dorylaimia</taxon>
        <taxon>Mermithida</taxon>
        <taxon>Mermithoidea</taxon>
        <taxon>Mermithidae</taxon>
        <taxon>Romanomermis</taxon>
    </lineage>
</organism>
<evidence type="ECO:0000313" key="9">
    <source>
        <dbReference type="WBParaSite" id="nRc.2.0.1.t13077-RA"/>
    </source>
</evidence>
<keyword evidence="8" id="KW-1185">Reference proteome</keyword>
<keyword evidence="5" id="KW-0256">Endoplasmic reticulum</keyword>
<keyword evidence="4" id="KW-0813">Transport</keyword>
<dbReference type="Gene3D" id="3.30.1380.20">
    <property type="entry name" value="Trafficking protein particle complex subunit 3"/>
    <property type="match status" value="1"/>
</dbReference>
<comment type="subcellular location">
    <subcellularLocation>
        <location evidence="2">Endoplasmic reticulum</location>
    </subcellularLocation>
    <subcellularLocation>
        <location evidence="1">Golgi apparatus</location>
        <location evidence="1">cis-Golgi network</location>
    </subcellularLocation>
</comment>
<dbReference type="WBParaSite" id="nRc.2.0.1.t13077-RA">
    <property type="protein sequence ID" value="nRc.2.0.1.t13077-RA"/>
    <property type="gene ID" value="nRc.2.0.1.g13077"/>
</dbReference>
<evidence type="ECO:0000256" key="5">
    <source>
        <dbReference type="ARBA" id="ARBA00022824"/>
    </source>
</evidence>
<accession>A0A915II76</accession>
<dbReference type="PANTHER" id="PTHR20902">
    <property type="entry name" value="41-2 PROTEIN ANTIGEN-RELATED"/>
    <property type="match status" value="1"/>
</dbReference>
<evidence type="ECO:0000256" key="2">
    <source>
        <dbReference type="ARBA" id="ARBA00004240"/>
    </source>
</evidence>
<evidence type="ECO:0000313" key="8">
    <source>
        <dbReference type="Proteomes" id="UP000887565"/>
    </source>
</evidence>
<evidence type="ECO:0000256" key="7">
    <source>
        <dbReference type="ARBA" id="ARBA00023034"/>
    </source>
</evidence>
<dbReference type="GO" id="GO:0005783">
    <property type="term" value="C:endoplasmic reticulum"/>
    <property type="evidence" value="ECO:0007669"/>
    <property type="project" value="UniProtKB-SubCell"/>
</dbReference>
<dbReference type="InterPro" id="IPR024096">
    <property type="entry name" value="NO_sig/Golgi_transp_ligand-bd"/>
</dbReference>
<reference evidence="9" key="1">
    <citation type="submission" date="2022-11" db="UniProtKB">
        <authorList>
            <consortium name="WormBaseParasite"/>
        </authorList>
    </citation>
    <scope>IDENTIFICATION</scope>
</reference>
<protein>
    <submittedName>
        <fullName evidence="9">Trafficking protein particle complex subunit 5</fullName>
    </submittedName>
</protein>
<dbReference type="AlphaFoldDB" id="A0A915II76"/>
<dbReference type="PANTHER" id="PTHR20902:SF0">
    <property type="entry name" value="TRAFFICKING PROTEIN PARTICLE COMPLEX SUBUNIT 5"/>
    <property type="match status" value="1"/>
</dbReference>
<proteinExistence type="inferred from homology"/>
<evidence type="ECO:0000256" key="6">
    <source>
        <dbReference type="ARBA" id="ARBA00022892"/>
    </source>
</evidence>
<dbReference type="SUPFAM" id="SSF111126">
    <property type="entry name" value="Ligand-binding domain in the NO signalling and Golgi transport"/>
    <property type="match status" value="1"/>
</dbReference>
<evidence type="ECO:0000256" key="1">
    <source>
        <dbReference type="ARBA" id="ARBA00004222"/>
    </source>
</evidence>
<sequence length="135" mass="15077">MTSSKSSSKQVGILDRTLSRAKNEINISTFGLLFCEMVQYSQNKNIFGKEADKLERSSENPCHYYIIEKEPLVNTFISIPKDKGSLNCASFTAGLLETVLTASNFPCKVSAVWHNGTTYVIEFEEAVINREKPTS</sequence>
<keyword evidence="6" id="KW-0931">ER-Golgi transport</keyword>
<dbReference type="Pfam" id="PF04051">
    <property type="entry name" value="TRAPP"/>
    <property type="match status" value="1"/>
</dbReference>
<name>A0A915II76_ROMCU</name>
<evidence type="ECO:0000256" key="3">
    <source>
        <dbReference type="ARBA" id="ARBA00006218"/>
    </source>
</evidence>